<evidence type="ECO:0000313" key="3">
    <source>
        <dbReference type="EMBL" id="PWN44777.1"/>
    </source>
</evidence>
<dbReference type="InterPro" id="IPR000626">
    <property type="entry name" value="Ubiquitin-like_dom"/>
</dbReference>
<organism evidence="3 4">
    <name type="scientific">Ceraceosorus guamensis</name>
    <dbReference type="NCBI Taxonomy" id="1522189"/>
    <lineage>
        <taxon>Eukaryota</taxon>
        <taxon>Fungi</taxon>
        <taxon>Dikarya</taxon>
        <taxon>Basidiomycota</taxon>
        <taxon>Ustilaginomycotina</taxon>
        <taxon>Exobasidiomycetes</taxon>
        <taxon>Ceraceosorales</taxon>
        <taxon>Ceraceosoraceae</taxon>
        <taxon>Ceraceosorus</taxon>
    </lineage>
</organism>
<dbReference type="PROSITE" id="PS50053">
    <property type="entry name" value="UBIQUITIN_2"/>
    <property type="match status" value="1"/>
</dbReference>
<dbReference type="RefSeq" id="XP_025371937.1">
    <property type="nucleotide sequence ID" value="XM_025511337.1"/>
</dbReference>
<dbReference type="GeneID" id="37033207"/>
<feature type="compositionally biased region" description="Gly residues" evidence="1">
    <location>
        <begin position="82"/>
        <end position="98"/>
    </location>
</feature>
<evidence type="ECO:0000313" key="4">
    <source>
        <dbReference type="Proteomes" id="UP000245783"/>
    </source>
</evidence>
<dbReference type="Gene3D" id="3.10.20.90">
    <property type="entry name" value="Phosphatidylinositol 3-kinase Catalytic Subunit, Chain A, domain 1"/>
    <property type="match status" value="1"/>
</dbReference>
<dbReference type="AlphaFoldDB" id="A0A316W4C1"/>
<gene>
    <name evidence="3" type="ORF">IE81DRAFT_254554</name>
</gene>
<accession>A0A316W4C1</accession>
<proteinExistence type="predicted"/>
<protein>
    <recommendedName>
        <fullName evidence="2">Ubiquitin-like domain-containing protein</fullName>
    </recommendedName>
</protein>
<reference evidence="3 4" key="1">
    <citation type="journal article" date="2018" name="Mol. Biol. Evol.">
        <title>Broad Genomic Sampling Reveals a Smut Pathogenic Ancestry of the Fungal Clade Ustilaginomycotina.</title>
        <authorList>
            <person name="Kijpornyongpan T."/>
            <person name="Mondo S.J."/>
            <person name="Barry K."/>
            <person name="Sandor L."/>
            <person name="Lee J."/>
            <person name="Lipzen A."/>
            <person name="Pangilinan J."/>
            <person name="LaButti K."/>
            <person name="Hainaut M."/>
            <person name="Henrissat B."/>
            <person name="Grigoriev I.V."/>
            <person name="Spatafora J.W."/>
            <person name="Aime M.C."/>
        </authorList>
    </citation>
    <scope>NUCLEOTIDE SEQUENCE [LARGE SCALE GENOMIC DNA]</scope>
    <source>
        <strain evidence="3 4">MCA 4658</strain>
    </source>
</reference>
<dbReference type="SMART" id="SM00213">
    <property type="entry name" value="UBQ"/>
    <property type="match status" value="1"/>
</dbReference>
<dbReference type="CDD" id="cd17039">
    <property type="entry name" value="Ubl_ubiquitin_like"/>
    <property type="match status" value="1"/>
</dbReference>
<dbReference type="Pfam" id="PF00240">
    <property type="entry name" value="ubiquitin"/>
    <property type="match status" value="1"/>
</dbReference>
<dbReference type="EMBL" id="KZ819359">
    <property type="protein sequence ID" value="PWN44777.1"/>
    <property type="molecule type" value="Genomic_DNA"/>
</dbReference>
<feature type="region of interest" description="Disordered" evidence="1">
    <location>
        <begin position="72"/>
        <end position="98"/>
    </location>
</feature>
<dbReference type="SUPFAM" id="SSF54236">
    <property type="entry name" value="Ubiquitin-like"/>
    <property type="match status" value="1"/>
</dbReference>
<dbReference type="InParanoid" id="A0A316W4C1"/>
<name>A0A316W4C1_9BASI</name>
<keyword evidence="4" id="KW-1185">Reference proteome</keyword>
<feature type="domain" description="Ubiquitin-like" evidence="2">
    <location>
        <begin position="1"/>
        <end position="57"/>
    </location>
</feature>
<dbReference type="OrthoDB" id="417450at2759"/>
<evidence type="ECO:0000259" key="2">
    <source>
        <dbReference type="PROSITE" id="PS50053"/>
    </source>
</evidence>
<evidence type="ECO:0000256" key="1">
    <source>
        <dbReference type="SAM" id="MobiDB-lite"/>
    </source>
</evidence>
<dbReference type="Proteomes" id="UP000245783">
    <property type="component" value="Unassembled WGS sequence"/>
</dbReference>
<sequence>MVVIVTDLDSFPVEVDLLKTVKDLSEQVQDVIGIPAEEQAVLLDGRPLDPTKTLSSYESQGLNQDSLLVIGKRPTGQASGSGAIGQRGGQSQGAAGGE</sequence>
<dbReference type="InterPro" id="IPR029071">
    <property type="entry name" value="Ubiquitin-like_domsf"/>
</dbReference>